<dbReference type="EMBL" id="BGZK01000082">
    <property type="protein sequence ID" value="GBP16869.1"/>
    <property type="molecule type" value="Genomic_DNA"/>
</dbReference>
<dbReference type="AlphaFoldDB" id="A0A4C1TSA9"/>
<keyword evidence="2" id="KW-1185">Reference proteome</keyword>
<protein>
    <submittedName>
        <fullName evidence="1">Uncharacterized protein</fullName>
    </submittedName>
</protein>
<gene>
    <name evidence="1" type="ORF">EVAR_13249_1</name>
</gene>
<comment type="caution">
    <text evidence="1">The sequence shown here is derived from an EMBL/GenBank/DDBJ whole genome shotgun (WGS) entry which is preliminary data.</text>
</comment>
<sequence length="102" mass="11456">MPCRSNGPNPCRCPVTSEHAETIPLRNGHVTRRWHPHLLSGCVQWSCHRIPANSSLVADPPFLQKDFFSAFQPHSTRVYGRAGVRIAFFTSSSAQEGKRKIE</sequence>
<evidence type="ECO:0000313" key="1">
    <source>
        <dbReference type="EMBL" id="GBP16869.1"/>
    </source>
</evidence>
<proteinExistence type="predicted"/>
<organism evidence="1 2">
    <name type="scientific">Eumeta variegata</name>
    <name type="common">Bagworm moth</name>
    <name type="synonym">Eumeta japonica</name>
    <dbReference type="NCBI Taxonomy" id="151549"/>
    <lineage>
        <taxon>Eukaryota</taxon>
        <taxon>Metazoa</taxon>
        <taxon>Ecdysozoa</taxon>
        <taxon>Arthropoda</taxon>
        <taxon>Hexapoda</taxon>
        <taxon>Insecta</taxon>
        <taxon>Pterygota</taxon>
        <taxon>Neoptera</taxon>
        <taxon>Endopterygota</taxon>
        <taxon>Lepidoptera</taxon>
        <taxon>Glossata</taxon>
        <taxon>Ditrysia</taxon>
        <taxon>Tineoidea</taxon>
        <taxon>Psychidae</taxon>
        <taxon>Oiketicinae</taxon>
        <taxon>Eumeta</taxon>
    </lineage>
</organism>
<evidence type="ECO:0000313" key="2">
    <source>
        <dbReference type="Proteomes" id="UP000299102"/>
    </source>
</evidence>
<name>A0A4C1TSA9_EUMVA</name>
<dbReference type="Proteomes" id="UP000299102">
    <property type="component" value="Unassembled WGS sequence"/>
</dbReference>
<reference evidence="1 2" key="1">
    <citation type="journal article" date="2019" name="Commun. Biol.">
        <title>The bagworm genome reveals a unique fibroin gene that provides high tensile strength.</title>
        <authorList>
            <person name="Kono N."/>
            <person name="Nakamura H."/>
            <person name="Ohtoshi R."/>
            <person name="Tomita M."/>
            <person name="Numata K."/>
            <person name="Arakawa K."/>
        </authorList>
    </citation>
    <scope>NUCLEOTIDE SEQUENCE [LARGE SCALE GENOMIC DNA]</scope>
</reference>
<accession>A0A4C1TSA9</accession>